<evidence type="ECO:0000256" key="7">
    <source>
        <dbReference type="SAM" id="MobiDB-lite"/>
    </source>
</evidence>
<dbReference type="InterPro" id="IPR003708">
    <property type="entry name" value="SecB"/>
</dbReference>
<keyword evidence="5 6" id="KW-0143">Chaperone</keyword>
<evidence type="ECO:0000256" key="1">
    <source>
        <dbReference type="ARBA" id="ARBA00009990"/>
    </source>
</evidence>
<evidence type="ECO:0000313" key="9">
    <source>
        <dbReference type="Proteomes" id="UP000539372"/>
    </source>
</evidence>
<evidence type="ECO:0000256" key="5">
    <source>
        <dbReference type="ARBA" id="ARBA00023186"/>
    </source>
</evidence>
<keyword evidence="3 6" id="KW-0653">Protein transport</keyword>
<evidence type="ECO:0000313" key="8">
    <source>
        <dbReference type="EMBL" id="NMM45036.1"/>
    </source>
</evidence>
<keyword evidence="9" id="KW-1185">Reference proteome</keyword>
<keyword evidence="4 6" id="KW-0811">Translocation</keyword>
<name>A0A7Y0HEM8_9PROT</name>
<dbReference type="GO" id="GO:0005737">
    <property type="term" value="C:cytoplasm"/>
    <property type="evidence" value="ECO:0007669"/>
    <property type="project" value="UniProtKB-SubCell"/>
</dbReference>
<proteinExistence type="inferred from homology"/>
<feature type="compositionally biased region" description="Polar residues" evidence="7">
    <location>
        <begin position="1"/>
        <end position="12"/>
    </location>
</feature>
<dbReference type="NCBIfam" id="TIGR00809">
    <property type="entry name" value="secB"/>
    <property type="match status" value="1"/>
</dbReference>
<dbReference type="GO" id="GO:0015031">
    <property type="term" value="P:protein transport"/>
    <property type="evidence" value="ECO:0007669"/>
    <property type="project" value="UniProtKB-UniRule"/>
</dbReference>
<dbReference type="NCBIfam" id="NF004392">
    <property type="entry name" value="PRK05751.1-3"/>
    <property type="match status" value="1"/>
</dbReference>
<dbReference type="PRINTS" id="PR01594">
    <property type="entry name" value="SECBCHAPRONE"/>
</dbReference>
<dbReference type="GO" id="GO:0006457">
    <property type="term" value="P:protein folding"/>
    <property type="evidence" value="ECO:0007669"/>
    <property type="project" value="UniProtKB-UniRule"/>
</dbReference>
<dbReference type="AlphaFoldDB" id="A0A7Y0HEM8"/>
<dbReference type="GO" id="GO:0051262">
    <property type="term" value="P:protein tetramerization"/>
    <property type="evidence" value="ECO:0007669"/>
    <property type="project" value="InterPro"/>
</dbReference>
<dbReference type="Proteomes" id="UP000539372">
    <property type="component" value="Unassembled WGS sequence"/>
</dbReference>
<dbReference type="RefSeq" id="WP_169625412.1">
    <property type="nucleotide sequence ID" value="NZ_JABBNT010000003.1"/>
</dbReference>
<dbReference type="PANTHER" id="PTHR36918">
    <property type="match status" value="1"/>
</dbReference>
<keyword evidence="2 6" id="KW-0813">Transport</keyword>
<sequence>MADDQNAQSENNEGGAAPQTPPQTPAEPPYQIIMQYVKDFSFENPGAPGIFTSGAAPQTAINLDVTSQPLGGRDIEVTLKIDAQAAVDGKAVYILELAYSAVVRVGNVPKEALNALVLVEVPRMLFPFAREIVSSTTRNGGYSSLLLAPFDFVQLYRRHMEQAQKAGGDAAVAQPEAADTAQA</sequence>
<dbReference type="InterPro" id="IPR035958">
    <property type="entry name" value="SecB-like_sf"/>
</dbReference>
<comment type="caution">
    <text evidence="8">The sequence shown here is derived from an EMBL/GenBank/DDBJ whole genome shotgun (WGS) entry which is preliminary data.</text>
</comment>
<comment type="similarity">
    <text evidence="1 6">Belongs to the SecB family.</text>
</comment>
<dbReference type="PANTHER" id="PTHR36918:SF1">
    <property type="entry name" value="PROTEIN-EXPORT PROTEIN SECB"/>
    <property type="match status" value="1"/>
</dbReference>
<comment type="function">
    <text evidence="6">One of the proteins required for the normal export of preproteins out of the cell cytoplasm. It is a molecular chaperone that binds to a subset of precursor proteins, maintaining them in a translocation-competent state. It also specifically binds to its receptor SecA.</text>
</comment>
<evidence type="ECO:0000256" key="2">
    <source>
        <dbReference type="ARBA" id="ARBA00022448"/>
    </source>
</evidence>
<organism evidence="8 9">
    <name type="scientific">Pacificispira spongiicola</name>
    <dbReference type="NCBI Taxonomy" id="2729598"/>
    <lineage>
        <taxon>Bacteria</taxon>
        <taxon>Pseudomonadati</taxon>
        <taxon>Pseudomonadota</taxon>
        <taxon>Alphaproteobacteria</taxon>
        <taxon>Rhodospirillales</taxon>
        <taxon>Rhodospirillaceae</taxon>
        <taxon>Pacificispira</taxon>
    </lineage>
</organism>
<dbReference type="EMBL" id="JABBNT010000003">
    <property type="protein sequence ID" value="NMM45036.1"/>
    <property type="molecule type" value="Genomic_DNA"/>
</dbReference>
<comment type="subunit">
    <text evidence="6">Homotetramer, a dimer of dimers. One homotetramer interacts with 1 SecA dimer.</text>
</comment>
<evidence type="ECO:0000256" key="4">
    <source>
        <dbReference type="ARBA" id="ARBA00023010"/>
    </source>
</evidence>
<evidence type="ECO:0000256" key="3">
    <source>
        <dbReference type="ARBA" id="ARBA00022927"/>
    </source>
</evidence>
<gene>
    <name evidence="6 8" type="primary">secB</name>
    <name evidence="8" type="ORF">HH303_11145</name>
</gene>
<comment type="subcellular location">
    <subcellularLocation>
        <location evidence="6">Cytoplasm</location>
    </subcellularLocation>
</comment>
<dbReference type="Gene3D" id="3.10.420.10">
    <property type="entry name" value="SecB-like"/>
    <property type="match status" value="1"/>
</dbReference>
<protein>
    <recommendedName>
        <fullName evidence="6">Protein-export protein SecB</fullName>
    </recommendedName>
</protein>
<dbReference type="HAMAP" id="MF_00821">
    <property type="entry name" value="SecB"/>
    <property type="match status" value="1"/>
</dbReference>
<feature type="region of interest" description="Disordered" evidence="7">
    <location>
        <begin position="1"/>
        <end position="27"/>
    </location>
</feature>
<evidence type="ECO:0000256" key="6">
    <source>
        <dbReference type="HAMAP-Rule" id="MF_00821"/>
    </source>
</evidence>
<dbReference type="Pfam" id="PF02556">
    <property type="entry name" value="SecB"/>
    <property type="match status" value="1"/>
</dbReference>
<dbReference type="SUPFAM" id="SSF54611">
    <property type="entry name" value="SecB-like"/>
    <property type="match status" value="1"/>
</dbReference>
<keyword evidence="6" id="KW-0963">Cytoplasm</keyword>
<accession>A0A7Y0HEM8</accession>
<dbReference type="GO" id="GO:0051082">
    <property type="term" value="F:unfolded protein binding"/>
    <property type="evidence" value="ECO:0007669"/>
    <property type="project" value="InterPro"/>
</dbReference>
<reference evidence="8 9" key="1">
    <citation type="submission" date="2020-04" db="EMBL/GenBank/DDBJ databases">
        <title>Rhodospirillaceae bacterium KN72 isolated from deep sea.</title>
        <authorList>
            <person name="Zhang D.-C."/>
        </authorList>
    </citation>
    <scope>NUCLEOTIDE SEQUENCE [LARGE SCALE GENOMIC DNA]</scope>
    <source>
        <strain evidence="8 9">KN72</strain>
    </source>
</reference>